<evidence type="ECO:0000256" key="2">
    <source>
        <dbReference type="ARBA" id="ARBA00022695"/>
    </source>
</evidence>
<keyword evidence="4" id="KW-0255">Endonuclease</keyword>
<dbReference type="GO" id="GO:0004523">
    <property type="term" value="F:RNA-DNA hybrid ribonuclease activity"/>
    <property type="evidence" value="ECO:0007669"/>
    <property type="project" value="InterPro"/>
</dbReference>
<evidence type="ECO:0000256" key="5">
    <source>
        <dbReference type="ARBA" id="ARBA00022801"/>
    </source>
</evidence>
<keyword evidence="5" id="KW-0378">Hydrolase</keyword>
<dbReference type="PANTHER" id="PTHR41694">
    <property type="entry name" value="ENDOGENOUS RETROVIRUS GROUP K MEMBER POL PROTEIN"/>
    <property type="match status" value="1"/>
</dbReference>
<dbReference type="GO" id="GO:0003964">
    <property type="term" value="F:RNA-directed DNA polymerase activity"/>
    <property type="evidence" value="ECO:0007669"/>
    <property type="project" value="UniProtKB-KW"/>
</dbReference>
<dbReference type="Gene3D" id="3.30.420.10">
    <property type="entry name" value="Ribonuclease H-like superfamily/Ribonuclease H"/>
    <property type="match status" value="1"/>
</dbReference>
<keyword evidence="3" id="KW-0540">Nuclease</keyword>
<evidence type="ECO:0000256" key="6">
    <source>
        <dbReference type="ARBA" id="ARBA00022918"/>
    </source>
</evidence>
<dbReference type="InterPro" id="IPR002156">
    <property type="entry name" value="RNaseH_domain"/>
</dbReference>
<dbReference type="InterPro" id="IPR012337">
    <property type="entry name" value="RNaseH-like_sf"/>
</dbReference>
<keyword evidence="6" id="KW-0695">RNA-directed DNA polymerase</keyword>
<dbReference type="AlphaFoldDB" id="A0A7K7FMS4"/>
<keyword evidence="2" id="KW-0548">Nucleotidyltransferase</keyword>
<dbReference type="PANTHER" id="PTHR41694:SF3">
    <property type="entry name" value="RNA-DIRECTED DNA POLYMERASE-RELATED"/>
    <property type="match status" value="1"/>
</dbReference>
<dbReference type="Proteomes" id="UP000557271">
    <property type="component" value="Unassembled WGS sequence"/>
</dbReference>
<dbReference type="EMBL" id="VZSF01007364">
    <property type="protein sequence ID" value="NWY58388.1"/>
    <property type="molecule type" value="Genomic_DNA"/>
</dbReference>
<evidence type="ECO:0000256" key="4">
    <source>
        <dbReference type="ARBA" id="ARBA00022759"/>
    </source>
</evidence>
<organism evidence="8 9">
    <name type="scientific">Chionis minor</name>
    <name type="common">Black-faced sheathbill</name>
    <dbReference type="NCBI Taxonomy" id="227182"/>
    <lineage>
        <taxon>Eukaryota</taxon>
        <taxon>Metazoa</taxon>
        <taxon>Chordata</taxon>
        <taxon>Craniata</taxon>
        <taxon>Vertebrata</taxon>
        <taxon>Euteleostomi</taxon>
        <taxon>Archelosauria</taxon>
        <taxon>Archosauria</taxon>
        <taxon>Dinosauria</taxon>
        <taxon>Saurischia</taxon>
        <taxon>Theropoda</taxon>
        <taxon>Coelurosauria</taxon>
        <taxon>Aves</taxon>
        <taxon>Neognathae</taxon>
        <taxon>Neoaves</taxon>
        <taxon>Charadriiformes</taxon>
        <taxon>Chionididae</taxon>
        <taxon>Chionis</taxon>
    </lineage>
</organism>
<gene>
    <name evidence="8" type="primary">Ervk7_1</name>
    <name evidence="8" type="ORF">CHIMIN_R15844</name>
</gene>
<dbReference type="PROSITE" id="PS50879">
    <property type="entry name" value="RNASE_H_1"/>
    <property type="match status" value="1"/>
</dbReference>
<feature type="domain" description="RNase H type-1" evidence="7">
    <location>
        <begin position="15"/>
        <end position="109"/>
    </location>
</feature>
<evidence type="ECO:0000313" key="8">
    <source>
        <dbReference type="EMBL" id="NWY58388.1"/>
    </source>
</evidence>
<name>A0A7K7FMS4_CHIMN</name>
<reference evidence="8 9" key="1">
    <citation type="submission" date="2019-09" db="EMBL/GenBank/DDBJ databases">
        <title>Bird 10,000 Genomes (B10K) Project - Family phase.</title>
        <authorList>
            <person name="Zhang G."/>
        </authorList>
    </citation>
    <scope>NUCLEOTIDE SEQUENCE [LARGE SCALE GENOMIC DNA]</scope>
    <source>
        <strain evidence="8">B10K-UC-030-51</strain>
    </source>
</reference>
<evidence type="ECO:0000256" key="1">
    <source>
        <dbReference type="ARBA" id="ARBA00022679"/>
    </source>
</evidence>
<feature type="non-terminal residue" evidence="8">
    <location>
        <position position="109"/>
    </location>
</feature>
<evidence type="ECO:0000259" key="7">
    <source>
        <dbReference type="PROSITE" id="PS50879"/>
    </source>
</evidence>
<keyword evidence="9" id="KW-1185">Reference proteome</keyword>
<feature type="non-terminal residue" evidence="8">
    <location>
        <position position="1"/>
    </location>
</feature>
<comment type="caution">
    <text evidence="8">The sequence shown here is derived from an EMBL/GenBank/DDBJ whole genome shotgun (WGS) entry which is preliminary data.</text>
</comment>
<sequence>LRYGFEIIPKFSRRPVNRPTVFTDASKNSHQASYVWHHNGQWHSQRLTGEVTDSLQTLELYAVREVFKNWSAEPVNIVCDSLYVVGIVQQLERAVLKEVNNHRLSQLLT</sequence>
<keyword evidence="1" id="KW-0808">Transferase</keyword>
<evidence type="ECO:0000256" key="3">
    <source>
        <dbReference type="ARBA" id="ARBA00022722"/>
    </source>
</evidence>
<dbReference type="OrthoDB" id="9395371at2759"/>
<evidence type="ECO:0000313" key="9">
    <source>
        <dbReference type="Proteomes" id="UP000557271"/>
    </source>
</evidence>
<dbReference type="Pfam" id="PF00075">
    <property type="entry name" value="RNase_H"/>
    <property type="match status" value="1"/>
</dbReference>
<proteinExistence type="predicted"/>
<accession>A0A7K7FMS4</accession>
<dbReference type="InterPro" id="IPR036397">
    <property type="entry name" value="RNaseH_sf"/>
</dbReference>
<dbReference type="SUPFAM" id="SSF53098">
    <property type="entry name" value="Ribonuclease H-like"/>
    <property type="match status" value="1"/>
</dbReference>
<dbReference type="GO" id="GO:0035613">
    <property type="term" value="F:RNA stem-loop binding"/>
    <property type="evidence" value="ECO:0007669"/>
    <property type="project" value="TreeGrafter"/>
</dbReference>
<protein>
    <submittedName>
        <fullName evidence="8">POK7 protein</fullName>
    </submittedName>
</protein>